<feature type="region of interest" description="Disordered" evidence="1">
    <location>
        <begin position="328"/>
        <end position="347"/>
    </location>
</feature>
<dbReference type="OrthoDB" id="540537at2759"/>
<dbReference type="Proteomes" id="UP000747110">
    <property type="component" value="Unassembled WGS sequence"/>
</dbReference>
<keyword evidence="4" id="KW-1185">Reference proteome</keyword>
<gene>
    <name evidence="3" type="ORF">Vretifemale_16339</name>
</gene>
<reference evidence="3" key="1">
    <citation type="journal article" date="2021" name="Proc. Natl. Acad. Sci. U.S.A.">
        <title>Three genomes in the algal genus Volvox reveal the fate of a haploid sex-determining region after a transition to homothallism.</title>
        <authorList>
            <person name="Yamamoto K."/>
            <person name="Hamaji T."/>
            <person name="Kawai-Toyooka H."/>
            <person name="Matsuzaki R."/>
            <person name="Takahashi F."/>
            <person name="Nishimura Y."/>
            <person name="Kawachi M."/>
            <person name="Noguchi H."/>
            <person name="Minakuchi Y."/>
            <person name="Umen J.G."/>
            <person name="Toyoda A."/>
            <person name="Nozaki H."/>
        </authorList>
    </citation>
    <scope>NUCLEOTIDE SEQUENCE</scope>
    <source>
        <strain evidence="3">NIES-3786</strain>
    </source>
</reference>
<dbReference type="InterPro" id="IPR008752">
    <property type="entry name" value="Peptidase_M11"/>
</dbReference>
<comment type="caution">
    <text evidence="3">The sequence shown here is derived from an EMBL/GenBank/DDBJ whole genome shotgun (WGS) entry which is preliminary data.</text>
</comment>
<evidence type="ECO:0000256" key="1">
    <source>
        <dbReference type="SAM" id="MobiDB-lite"/>
    </source>
</evidence>
<feature type="domain" description="Peptidase M11 gametolysin" evidence="2">
    <location>
        <begin position="1"/>
        <end position="296"/>
    </location>
</feature>
<organism evidence="3 4">
    <name type="scientific">Volvox reticuliferus</name>
    <dbReference type="NCBI Taxonomy" id="1737510"/>
    <lineage>
        <taxon>Eukaryota</taxon>
        <taxon>Viridiplantae</taxon>
        <taxon>Chlorophyta</taxon>
        <taxon>core chlorophytes</taxon>
        <taxon>Chlorophyceae</taxon>
        <taxon>CS clade</taxon>
        <taxon>Chlamydomonadales</taxon>
        <taxon>Volvocaceae</taxon>
        <taxon>Volvox</taxon>
    </lineage>
</organism>
<name>A0A8J4CSY4_9CHLO</name>
<evidence type="ECO:0000313" key="3">
    <source>
        <dbReference type="EMBL" id="GIL88368.1"/>
    </source>
</evidence>
<feature type="non-terminal residue" evidence="3">
    <location>
        <position position="347"/>
    </location>
</feature>
<proteinExistence type="predicted"/>
<evidence type="ECO:0000259" key="2">
    <source>
        <dbReference type="Pfam" id="PF05548"/>
    </source>
</evidence>
<dbReference type="EMBL" id="BNCP01000044">
    <property type="protein sequence ID" value="GIL88368.1"/>
    <property type="molecule type" value="Genomic_DNA"/>
</dbReference>
<protein>
    <recommendedName>
        <fullName evidence="2">Peptidase M11 gametolysin domain-containing protein</fullName>
    </recommendedName>
</protein>
<dbReference type="Pfam" id="PF05548">
    <property type="entry name" value="Peptidase_M11"/>
    <property type="match status" value="1"/>
</dbReference>
<evidence type="ECO:0000313" key="4">
    <source>
        <dbReference type="Proteomes" id="UP000747110"/>
    </source>
</evidence>
<sequence>MDFSECGYPPSMNESEIISIYLGPNADGKGGMSYNFSQCSYGRLNTSVEDFTVIRIKPPSCSAASMCSWWSMAKLADNIAIESLDIVFFKFTFFTYLIPAGVENVCGGWLSAALLPGRQSWLMSTKQSVYRWTTVMQETFRNLGLWTSYRDGLPYEDYSTVMGRGEVCLNAPELGRLGWGTAAEYGSLVDSSILYMSGVYMEWLLTATYMTHDNIYIRVTPDWLPSYNDIRTAKNLYIALRVAKGGDAVLSSWIANMVHVHQVNATMDTGNSLLYTYADHRIDFTYSIPPGSRQVFTSFKLVVYVGPLSVADTILVHLCRYLENDTECPGMPPPPPSPPNPPSPPPP</sequence>
<dbReference type="AlphaFoldDB" id="A0A8J4CSY4"/>
<accession>A0A8J4CSY4</accession>
<feature type="compositionally biased region" description="Pro residues" evidence="1">
    <location>
        <begin position="330"/>
        <end position="347"/>
    </location>
</feature>